<dbReference type="PIRSF" id="PIRSF006483">
    <property type="entry name" value="Membrane_protein_YitT"/>
    <property type="match status" value="1"/>
</dbReference>
<protein>
    <submittedName>
        <fullName evidence="8">YitT family protein</fullName>
    </submittedName>
</protein>
<feature type="transmembrane region" description="Helical" evidence="6">
    <location>
        <begin position="144"/>
        <end position="165"/>
    </location>
</feature>
<dbReference type="Proteomes" id="UP000640912">
    <property type="component" value="Unassembled WGS sequence"/>
</dbReference>
<evidence type="ECO:0000256" key="1">
    <source>
        <dbReference type="ARBA" id="ARBA00004651"/>
    </source>
</evidence>
<dbReference type="InterPro" id="IPR051461">
    <property type="entry name" value="UPF0750_membrane"/>
</dbReference>
<feature type="transmembrane region" description="Helical" evidence="6">
    <location>
        <begin position="12"/>
        <end position="30"/>
    </location>
</feature>
<dbReference type="PANTHER" id="PTHR33545">
    <property type="entry name" value="UPF0750 MEMBRANE PROTEIN YITT-RELATED"/>
    <property type="match status" value="1"/>
</dbReference>
<feature type="transmembrane region" description="Helical" evidence="6">
    <location>
        <begin position="57"/>
        <end position="75"/>
    </location>
</feature>
<gene>
    <name evidence="8" type="ORF">JEM47_02795</name>
</gene>
<proteinExistence type="predicted"/>
<evidence type="ECO:0000313" key="8">
    <source>
        <dbReference type="EMBL" id="MBL1071447.1"/>
    </source>
</evidence>
<keyword evidence="5 6" id="KW-0472">Membrane</keyword>
<feature type="domain" description="DUF2179" evidence="7">
    <location>
        <begin position="220"/>
        <end position="273"/>
    </location>
</feature>
<evidence type="ECO:0000256" key="5">
    <source>
        <dbReference type="ARBA" id="ARBA00023136"/>
    </source>
</evidence>
<accession>A0ABS1LT63</accession>
<reference evidence="8 9" key="1">
    <citation type="journal article" date="2021" name="Microorganisms">
        <title>Dual Inhibition of Salmonella enterica and Clostridium perfringens by New Probiotic Candidates Isolated from Chicken Intestinal Mucosa.</title>
        <authorList>
            <person name="Lone A."/>
            <person name="Mottawea W."/>
            <person name="Ait Chait Y."/>
            <person name="Hammami R."/>
        </authorList>
    </citation>
    <scope>NUCLEOTIDE SEQUENCE [LARGE SCALE GENOMIC DNA]</scope>
    <source>
        <strain evidence="8 9">A12</strain>
    </source>
</reference>
<evidence type="ECO:0000259" key="7">
    <source>
        <dbReference type="Pfam" id="PF10035"/>
    </source>
</evidence>
<comment type="caution">
    <text evidence="8">The sequence shown here is derived from an EMBL/GenBank/DDBJ whole genome shotgun (WGS) entry which is preliminary data.</text>
</comment>
<dbReference type="InterPro" id="IPR019264">
    <property type="entry name" value="DUF2179"/>
</dbReference>
<keyword evidence="3 6" id="KW-0812">Transmembrane</keyword>
<keyword evidence="9" id="KW-1185">Reference proteome</keyword>
<dbReference type="InterPro" id="IPR003740">
    <property type="entry name" value="YitT"/>
</dbReference>
<dbReference type="Gene3D" id="3.30.70.120">
    <property type="match status" value="1"/>
</dbReference>
<dbReference type="CDD" id="cd16380">
    <property type="entry name" value="YitT_C"/>
    <property type="match status" value="1"/>
</dbReference>
<dbReference type="PANTHER" id="PTHR33545:SF9">
    <property type="entry name" value="UPF0750 MEMBRANE PROTEIN YITE"/>
    <property type="match status" value="1"/>
</dbReference>
<dbReference type="InterPro" id="IPR015867">
    <property type="entry name" value="N-reg_PII/ATP_PRibTrfase_C"/>
</dbReference>
<name>A0ABS1LT63_9LACO</name>
<dbReference type="RefSeq" id="WP_202017643.1">
    <property type="nucleotide sequence ID" value="NZ_JAEHNR010000019.1"/>
</dbReference>
<keyword evidence="2" id="KW-1003">Cell membrane</keyword>
<evidence type="ECO:0000256" key="6">
    <source>
        <dbReference type="SAM" id="Phobius"/>
    </source>
</evidence>
<keyword evidence="4 6" id="KW-1133">Transmembrane helix</keyword>
<evidence type="ECO:0000256" key="2">
    <source>
        <dbReference type="ARBA" id="ARBA00022475"/>
    </source>
</evidence>
<organism evidence="8 9">
    <name type="scientific">Lactobacillus kitasatonis</name>
    <dbReference type="NCBI Taxonomy" id="237446"/>
    <lineage>
        <taxon>Bacteria</taxon>
        <taxon>Bacillati</taxon>
        <taxon>Bacillota</taxon>
        <taxon>Bacilli</taxon>
        <taxon>Lactobacillales</taxon>
        <taxon>Lactobacillaceae</taxon>
        <taxon>Lactobacillus</taxon>
    </lineage>
</organism>
<feature type="transmembrane region" description="Helical" evidence="6">
    <location>
        <begin position="82"/>
        <end position="100"/>
    </location>
</feature>
<sequence length="284" mass="31419">MRNIKQRSWTKVLVFLAALEIMAIAINFFYGPFNIAGGGSTGISILIEAVWGIDRSISVFVINTAMLILAAIFLGKKVTKNILAGSLLLPILMEITPSFKITDDKLMAVMLGGALMGFGISLLYRIDASSGGTTIPPMILKKYFYLSPTITLTIIDTIVIVANIFVDGMDAFLLAIVSQVVATITMHYTETGPDKKYQIRVMSNKYLGQIQDMLKDEYQGLTIYNVTGGYSNEERKQLLTIVDPREYGPLISKIHKIDKDAFIITENVAKVHGGRWGNLIYSNY</sequence>
<evidence type="ECO:0000256" key="4">
    <source>
        <dbReference type="ARBA" id="ARBA00022989"/>
    </source>
</evidence>
<dbReference type="Pfam" id="PF02588">
    <property type="entry name" value="YitT_membrane"/>
    <property type="match status" value="1"/>
</dbReference>
<evidence type="ECO:0000313" key="9">
    <source>
        <dbReference type="Proteomes" id="UP000640912"/>
    </source>
</evidence>
<dbReference type="Pfam" id="PF10035">
    <property type="entry name" value="DUF2179"/>
    <property type="match status" value="1"/>
</dbReference>
<evidence type="ECO:0000256" key="3">
    <source>
        <dbReference type="ARBA" id="ARBA00022692"/>
    </source>
</evidence>
<feature type="transmembrane region" description="Helical" evidence="6">
    <location>
        <begin position="106"/>
        <end position="124"/>
    </location>
</feature>
<dbReference type="EMBL" id="JAEHNR010000019">
    <property type="protein sequence ID" value="MBL1071447.1"/>
    <property type="molecule type" value="Genomic_DNA"/>
</dbReference>
<comment type="subcellular location">
    <subcellularLocation>
        <location evidence="1">Cell membrane</location>
        <topology evidence="1">Multi-pass membrane protein</topology>
    </subcellularLocation>
</comment>